<reference evidence="1 2" key="1">
    <citation type="journal article" date="2023" name="Nucleic Acids Res.">
        <title>The hologenome of Daphnia magna reveals possible DNA methylation and microbiome-mediated evolution of the host genome.</title>
        <authorList>
            <person name="Chaturvedi A."/>
            <person name="Li X."/>
            <person name="Dhandapani V."/>
            <person name="Marshall H."/>
            <person name="Kissane S."/>
            <person name="Cuenca-Cambronero M."/>
            <person name="Asole G."/>
            <person name="Calvet F."/>
            <person name="Ruiz-Romero M."/>
            <person name="Marangio P."/>
            <person name="Guigo R."/>
            <person name="Rago D."/>
            <person name="Mirbahai L."/>
            <person name="Eastwood N."/>
            <person name="Colbourne J.K."/>
            <person name="Zhou J."/>
            <person name="Mallon E."/>
            <person name="Orsini L."/>
        </authorList>
    </citation>
    <scope>NUCLEOTIDE SEQUENCE [LARGE SCALE GENOMIC DNA]</scope>
    <source>
        <strain evidence="1">LRV0_1</strain>
    </source>
</reference>
<evidence type="ECO:0000313" key="2">
    <source>
        <dbReference type="Proteomes" id="UP001234178"/>
    </source>
</evidence>
<comment type="caution">
    <text evidence="1">The sequence shown here is derived from an EMBL/GenBank/DDBJ whole genome shotgun (WGS) entry which is preliminary data.</text>
</comment>
<organism evidence="1 2">
    <name type="scientific">Daphnia magna</name>
    <dbReference type="NCBI Taxonomy" id="35525"/>
    <lineage>
        <taxon>Eukaryota</taxon>
        <taxon>Metazoa</taxon>
        <taxon>Ecdysozoa</taxon>
        <taxon>Arthropoda</taxon>
        <taxon>Crustacea</taxon>
        <taxon>Branchiopoda</taxon>
        <taxon>Diplostraca</taxon>
        <taxon>Cladocera</taxon>
        <taxon>Anomopoda</taxon>
        <taxon>Daphniidae</taxon>
        <taxon>Daphnia</taxon>
    </lineage>
</organism>
<proteinExistence type="predicted"/>
<protein>
    <submittedName>
        <fullName evidence="1">Uncharacterized protein</fullName>
    </submittedName>
</protein>
<sequence>MRFRVNYVRMSGEEYRKLKCSQENFAFLCNKCFDESTIASNLLNKRKRFVNPKYGLTFVKKTQRRNTSNASNAKRLANKQASFTICLSDGRRSKKNSYLPPPEVELVANKGQTSKQTVPEIIICTDDPIHIKNVNSRAGKQHVIDRKTELARFFMMKMGYQLLTLGRTHDLCGLINPFAKGYVFNCAWNSFSSSGIKRVNAIYEILEDLKNNFLVSGKYKGCKKVTLNNTVIVFANQLPNLDRLSLDRWTGWCEL</sequence>
<dbReference type="EMBL" id="JAOYFB010000001">
    <property type="protein sequence ID" value="KAK4003895.1"/>
    <property type="molecule type" value="Genomic_DNA"/>
</dbReference>
<gene>
    <name evidence="1" type="ORF">OUZ56_005646</name>
</gene>
<accession>A0ABQ9YUQ0</accession>
<dbReference type="Proteomes" id="UP001234178">
    <property type="component" value="Unassembled WGS sequence"/>
</dbReference>
<evidence type="ECO:0000313" key="1">
    <source>
        <dbReference type="EMBL" id="KAK4003895.1"/>
    </source>
</evidence>
<name>A0ABQ9YUQ0_9CRUS</name>
<keyword evidence="2" id="KW-1185">Reference proteome</keyword>